<evidence type="ECO:0000313" key="2">
    <source>
        <dbReference type="Proteomes" id="UP000432715"/>
    </source>
</evidence>
<dbReference type="EMBL" id="WBZC01000012">
    <property type="protein sequence ID" value="KAB3536253.1"/>
    <property type="molecule type" value="Genomic_DNA"/>
</dbReference>
<dbReference type="AlphaFoldDB" id="A0A6I0FBU9"/>
<evidence type="ECO:0000313" key="1">
    <source>
        <dbReference type="EMBL" id="KAB3536253.1"/>
    </source>
</evidence>
<proteinExistence type="predicted"/>
<dbReference type="Proteomes" id="UP000432715">
    <property type="component" value="Unassembled WGS sequence"/>
</dbReference>
<gene>
    <name evidence="1" type="ORF">F8154_04020</name>
</gene>
<dbReference type="RefSeq" id="WP_151860309.1">
    <property type="nucleotide sequence ID" value="NZ_WBZC01000012.1"/>
</dbReference>
<reference evidence="1 2" key="1">
    <citation type="submission" date="2019-10" db="EMBL/GenBank/DDBJ databases">
        <title>Alkaliphilus serpentinus sp. nov. and Alkaliphilus pronyensis sp. nov., two novel anaerobic alkaliphilic species isolated from the serpentinized-hosted hydrothermal field of the Prony Bay (New Caledonia).</title>
        <authorList>
            <person name="Postec A."/>
        </authorList>
    </citation>
    <scope>NUCLEOTIDE SEQUENCE [LARGE SCALE GENOMIC DNA]</scope>
    <source>
        <strain evidence="1 2">LacV</strain>
    </source>
</reference>
<name>A0A6I0FBU9_9FIRM</name>
<organism evidence="1 2">
    <name type="scientific">Alkaliphilus pronyensis</name>
    <dbReference type="NCBI Taxonomy" id="1482732"/>
    <lineage>
        <taxon>Bacteria</taxon>
        <taxon>Bacillati</taxon>
        <taxon>Bacillota</taxon>
        <taxon>Clostridia</taxon>
        <taxon>Peptostreptococcales</taxon>
        <taxon>Natronincolaceae</taxon>
        <taxon>Alkaliphilus</taxon>
    </lineage>
</organism>
<keyword evidence="2" id="KW-1185">Reference proteome</keyword>
<protein>
    <submittedName>
        <fullName evidence="1">Uncharacterized protein</fullName>
    </submittedName>
</protein>
<sequence>MTAKELYELLNRIPDQTNEDIVKLTRYAFYSSIFEDLDVLHEPVGSEAQKIIELIEIDEHVSYFFHMYMKMKYIKPFQPSLEWCFESDTEESSWDYLKSQLVQFLNEK</sequence>
<accession>A0A6I0FBU9</accession>
<comment type="caution">
    <text evidence="1">The sequence shown here is derived from an EMBL/GenBank/DDBJ whole genome shotgun (WGS) entry which is preliminary data.</text>
</comment>